<dbReference type="InterPro" id="IPR020094">
    <property type="entry name" value="TruA/RsuA/RluB/E/F_N"/>
</dbReference>
<comment type="similarity">
    <text evidence="1">Belongs to the tRNA pseudouridine synthase TruA family.</text>
</comment>
<evidence type="ECO:0000256" key="3">
    <source>
        <dbReference type="ARBA" id="ARBA00023235"/>
    </source>
</evidence>
<sequence length="537" mass="61410">MSHTKHAVLKELKIDGDSQASSADILNYLLKTKRLSEDTVRLAVEKVSQKTASNPPNTSPPRNTHAPAIEQRTRHVALRFYYDGADYNGLSQNLGQDTDNSIEKELFQALIKARLVDSRDSCGYSRCGRTDRGVSSVGQVVALRLKSSIPAYATFDQEGTKPVPNEELPKNEFSKISAWVYPRKKKQVDTSAPRVQKEIAEYAYSKILNNLLPVKIRILGWSPVSDEFSARFSCSSRTYRYFFAKRQMNLERIREGLAFMVGKHDFRNFCKMDVEKVYNFERHIYDAKLAELGNGICYVQIHGQAFLWHQIRYIMAVLFMIGRGLEKADIVPELLNVTKYPGKPSYRLAEDTPLVLHDCGYPNLKIGYSVPNLWTTTCQLEKEWEDLMLAANQIRNCLDSLRDVEVQKADVEDFAKNRAAERQKKLERVGKSYSGGNESTLDWDQLSDSPLVKWEEALLWMDNRMGLVADPGALDTHIHIPLMSRSFGTTYEEKLEQLKLNDRKRKKYEDGVVKKRLATEEDKRFYQHMARQGGAGI</sequence>
<dbReference type="HAMAP" id="MF_00171">
    <property type="entry name" value="TruA"/>
    <property type="match status" value="1"/>
</dbReference>
<organism evidence="6 7">
    <name type="scientific">Cylindrotheca closterium</name>
    <dbReference type="NCBI Taxonomy" id="2856"/>
    <lineage>
        <taxon>Eukaryota</taxon>
        <taxon>Sar</taxon>
        <taxon>Stramenopiles</taxon>
        <taxon>Ochrophyta</taxon>
        <taxon>Bacillariophyta</taxon>
        <taxon>Bacillariophyceae</taxon>
        <taxon>Bacillariophycidae</taxon>
        <taxon>Bacillariales</taxon>
        <taxon>Bacillariaceae</taxon>
        <taxon>Cylindrotheca</taxon>
    </lineage>
</organism>
<gene>
    <name evidence="6" type="ORF">CYCCA115_LOCUS23556</name>
</gene>
<feature type="domain" description="Pseudouridine synthase I TruA alpha/beta" evidence="5">
    <location>
        <begin position="261"/>
        <end position="362"/>
    </location>
</feature>
<evidence type="ECO:0000256" key="4">
    <source>
        <dbReference type="SAM" id="MobiDB-lite"/>
    </source>
</evidence>
<dbReference type="GO" id="GO:0003723">
    <property type="term" value="F:RNA binding"/>
    <property type="evidence" value="ECO:0007669"/>
    <property type="project" value="InterPro"/>
</dbReference>
<keyword evidence="2" id="KW-0819">tRNA processing</keyword>
<dbReference type="InterPro" id="IPR020095">
    <property type="entry name" value="PsdUridine_synth_TruA_C"/>
</dbReference>
<proteinExistence type="inferred from homology"/>
<dbReference type="InterPro" id="IPR020103">
    <property type="entry name" value="PsdUridine_synth_cat_dom_sf"/>
</dbReference>
<dbReference type="EMBL" id="CAKOGP040002424">
    <property type="protein sequence ID" value="CAJ1969140.1"/>
    <property type="molecule type" value="Genomic_DNA"/>
</dbReference>
<dbReference type="Gene3D" id="3.30.70.580">
    <property type="entry name" value="Pseudouridine synthase I, catalytic domain, N-terminal subdomain"/>
    <property type="match status" value="1"/>
</dbReference>
<evidence type="ECO:0000256" key="2">
    <source>
        <dbReference type="ARBA" id="ARBA00022694"/>
    </source>
</evidence>
<evidence type="ECO:0000313" key="6">
    <source>
        <dbReference type="EMBL" id="CAJ1969140.1"/>
    </source>
</evidence>
<evidence type="ECO:0000313" key="7">
    <source>
        <dbReference type="Proteomes" id="UP001295423"/>
    </source>
</evidence>
<accession>A0AAD2GBZ4</accession>
<dbReference type="Gene3D" id="3.30.70.660">
    <property type="entry name" value="Pseudouridine synthase I, catalytic domain, C-terminal subdomain"/>
    <property type="match status" value="1"/>
</dbReference>
<dbReference type="InterPro" id="IPR020097">
    <property type="entry name" value="PsdUridine_synth_TruA_a/b_dom"/>
</dbReference>
<dbReference type="SUPFAM" id="SSF55120">
    <property type="entry name" value="Pseudouridine synthase"/>
    <property type="match status" value="1"/>
</dbReference>
<evidence type="ECO:0000256" key="1">
    <source>
        <dbReference type="ARBA" id="ARBA00009375"/>
    </source>
</evidence>
<keyword evidence="3" id="KW-0413">Isomerase</keyword>
<dbReference type="Proteomes" id="UP001295423">
    <property type="component" value="Unassembled WGS sequence"/>
</dbReference>
<keyword evidence="7" id="KW-1185">Reference proteome</keyword>
<protein>
    <recommendedName>
        <fullName evidence="5">Pseudouridine synthase I TruA alpha/beta domain-containing protein</fullName>
    </recommendedName>
</protein>
<reference evidence="6" key="1">
    <citation type="submission" date="2023-08" db="EMBL/GenBank/DDBJ databases">
        <authorList>
            <person name="Audoor S."/>
            <person name="Bilcke G."/>
        </authorList>
    </citation>
    <scope>NUCLEOTIDE SEQUENCE</scope>
</reference>
<dbReference type="Pfam" id="PF01416">
    <property type="entry name" value="PseudoU_synth_1"/>
    <property type="match status" value="1"/>
</dbReference>
<dbReference type="GO" id="GO:1990481">
    <property type="term" value="P:mRNA pseudouridine synthesis"/>
    <property type="evidence" value="ECO:0007669"/>
    <property type="project" value="TreeGrafter"/>
</dbReference>
<name>A0AAD2GBZ4_9STRA</name>
<dbReference type="GO" id="GO:0031119">
    <property type="term" value="P:tRNA pseudouridine synthesis"/>
    <property type="evidence" value="ECO:0007669"/>
    <property type="project" value="TreeGrafter"/>
</dbReference>
<dbReference type="AlphaFoldDB" id="A0AAD2GBZ4"/>
<dbReference type="NCBIfam" id="TIGR00071">
    <property type="entry name" value="hisT_truA"/>
    <property type="match status" value="1"/>
</dbReference>
<feature type="region of interest" description="Disordered" evidence="4">
    <location>
        <begin position="47"/>
        <end position="69"/>
    </location>
</feature>
<dbReference type="PANTHER" id="PTHR11142">
    <property type="entry name" value="PSEUDOURIDYLATE SYNTHASE"/>
    <property type="match status" value="1"/>
</dbReference>
<dbReference type="GO" id="GO:0009982">
    <property type="term" value="F:pseudouridine synthase activity"/>
    <property type="evidence" value="ECO:0007669"/>
    <property type="project" value="InterPro"/>
</dbReference>
<dbReference type="InterPro" id="IPR001406">
    <property type="entry name" value="PsdUridine_synth_TruA"/>
</dbReference>
<comment type="caution">
    <text evidence="6">The sequence shown here is derived from an EMBL/GenBank/DDBJ whole genome shotgun (WGS) entry which is preliminary data.</text>
</comment>
<evidence type="ECO:0000259" key="5">
    <source>
        <dbReference type="Pfam" id="PF01416"/>
    </source>
</evidence>
<dbReference type="GO" id="GO:0005634">
    <property type="term" value="C:nucleus"/>
    <property type="evidence" value="ECO:0007669"/>
    <property type="project" value="TreeGrafter"/>
</dbReference>
<dbReference type="GO" id="GO:0005737">
    <property type="term" value="C:cytoplasm"/>
    <property type="evidence" value="ECO:0007669"/>
    <property type="project" value="TreeGrafter"/>
</dbReference>
<dbReference type="PANTHER" id="PTHR11142:SF5">
    <property type="entry name" value="TRNA PSEUDOURIDINE(38_39) SYNTHASE"/>
    <property type="match status" value="1"/>
</dbReference>
<feature type="compositionally biased region" description="Low complexity" evidence="4">
    <location>
        <begin position="53"/>
        <end position="64"/>
    </location>
</feature>